<feature type="chain" id="PRO_5011662866" description="DUF2911 domain-containing protein" evidence="1">
    <location>
        <begin position="19"/>
        <end position="298"/>
    </location>
</feature>
<accession>A0A1H7QMA8</accession>
<protein>
    <recommendedName>
        <fullName evidence="4">DUF2911 domain-containing protein</fullName>
    </recommendedName>
</protein>
<dbReference type="EMBL" id="FOAB01000004">
    <property type="protein sequence ID" value="SEL48735.1"/>
    <property type="molecule type" value="Genomic_DNA"/>
</dbReference>
<reference evidence="2 3" key="1">
    <citation type="submission" date="2016-10" db="EMBL/GenBank/DDBJ databases">
        <authorList>
            <person name="de Groot N.N."/>
        </authorList>
    </citation>
    <scope>NUCLEOTIDE SEQUENCE [LARGE SCALE GENOMIC DNA]</scope>
    <source>
        <strain evidence="2 3">DSM 25232</strain>
    </source>
</reference>
<keyword evidence="3" id="KW-1185">Reference proteome</keyword>
<dbReference type="InterPro" id="IPR021314">
    <property type="entry name" value="DUF2911"/>
</dbReference>
<evidence type="ECO:0000313" key="2">
    <source>
        <dbReference type="EMBL" id="SEL48735.1"/>
    </source>
</evidence>
<evidence type="ECO:0008006" key="4">
    <source>
        <dbReference type="Google" id="ProtNLM"/>
    </source>
</evidence>
<dbReference type="Pfam" id="PF11138">
    <property type="entry name" value="DUF2911"/>
    <property type="match status" value="1"/>
</dbReference>
<evidence type="ECO:0000313" key="3">
    <source>
        <dbReference type="Proteomes" id="UP000198521"/>
    </source>
</evidence>
<organism evidence="2 3">
    <name type="scientific">Aquimarina amphilecti</name>
    <dbReference type="NCBI Taxonomy" id="1038014"/>
    <lineage>
        <taxon>Bacteria</taxon>
        <taxon>Pseudomonadati</taxon>
        <taxon>Bacteroidota</taxon>
        <taxon>Flavobacteriia</taxon>
        <taxon>Flavobacteriales</taxon>
        <taxon>Flavobacteriaceae</taxon>
        <taxon>Aquimarina</taxon>
    </lineage>
</organism>
<evidence type="ECO:0000256" key="1">
    <source>
        <dbReference type="SAM" id="SignalP"/>
    </source>
</evidence>
<gene>
    <name evidence="2" type="ORF">SAMN04487910_2605</name>
</gene>
<sequence length="298" mass="34078">MKNALLLVSILFTMSLTAQISKLTNPKLSPFQKTEIKIGIVDVSLEYSRPSMRGRKIFGALEPYDKVWRTGANKNTKIVFSDYVIIGDVEVAPGTYTIFTKPSVDTWDVYFHAEIDEYGVPDTFNPKNSIVQLNVPVIKLDKEIETLGITFDNLTANAAILNISWEKIKIAVPIKIPTDKILKNYLSKKNTSLSREYSLAAYIYFDKEKNSKKALATIKKSIEIEEKGMSFELWLKNANLEDQRLAYNYYLKSQILYDLDEKEEAIKSARQSLIIAEKIKSEYYINTNTENIKAWGKQ</sequence>
<dbReference type="OrthoDB" id="187854at2"/>
<name>A0A1H7QMA8_AQUAM</name>
<dbReference type="AlphaFoldDB" id="A0A1H7QMA8"/>
<dbReference type="Proteomes" id="UP000198521">
    <property type="component" value="Unassembled WGS sequence"/>
</dbReference>
<keyword evidence="1" id="KW-0732">Signal</keyword>
<dbReference type="STRING" id="1038014.SAMN04487910_2605"/>
<proteinExistence type="predicted"/>
<dbReference type="RefSeq" id="WP_091409091.1">
    <property type="nucleotide sequence ID" value="NZ_FOAB01000004.1"/>
</dbReference>
<feature type="signal peptide" evidence="1">
    <location>
        <begin position="1"/>
        <end position="18"/>
    </location>
</feature>